<dbReference type="Gene3D" id="3.40.50.150">
    <property type="entry name" value="Vaccinia Virus protein VP39"/>
    <property type="match status" value="1"/>
</dbReference>
<dbReference type="GO" id="GO:0032259">
    <property type="term" value="P:methylation"/>
    <property type="evidence" value="ECO:0007669"/>
    <property type="project" value="UniProtKB-KW"/>
</dbReference>
<dbReference type="GO" id="GO:0008168">
    <property type="term" value="F:methyltransferase activity"/>
    <property type="evidence" value="ECO:0007669"/>
    <property type="project" value="UniProtKB-KW"/>
</dbReference>
<keyword evidence="1" id="KW-0808">Transferase</keyword>
<keyword evidence="2" id="KW-1185">Reference proteome</keyword>
<dbReference type="InterPro" id="IPR029063">
    <property type="entry name" value="SAM-dependent_MTases_sf"/>
</dbReference>
<evidence type="ECO:0000313" key="1">
    <source>
        <dbReference type="EMBL" id="MDH6059686.1"/>
    </source>
</evidence>
<organism evidence="1 2">
    <name type="scientific">Chrysosporum bergii ANA360D</name>
    <dbReference type="NCBI Taxonomy" id="617107"/>
    <lineage>
        <taxon>Bacteria</taxon>
        <taxon>Bacillati</taxon>
        <taxon>Cyanobacteriota</taxon>
        <taxon>Cyanophyceae</taxon>
        <taxon>Nostocales</taxon>
        <taxon>Nodulariaceae</taxon>
        <taxon>Chrysosporum</taxon>
    </lineage>
</organism>
<gene>
    <name evidence="1" type="ORF">NWP17_04405</name>
</gene>
<dbReference type="EMBL" id="JANQDH010000028">
    <property type="protein sequence ID" value="MDH6059686.1"/>
    <property type="molecule type" value="Genomic_DNA"/>
</dbReference>
<dbReference type="PANTHER" id="PTHR43861:SF6">
    <property type="entry name" value="METHYLTRANSFERASE TYPE 11"/>
    <property type="match status" value="1"/>
</dbReference>
<dbReference type="RefSeq" id="WP_280653699.1">
    <property type="nucleotide sequence ID" value="NZ_JANQDH010000028.1"/>
</dbReference>
<keyword evidence="1" id="KW-0489">Methyltransferase</keyword>
<dbReference type="Pfam" id="PF13489">
    <property type="entry name" value="Methyltransf_23"/>
    <property type="match status" value="1"/>
</dbReference>
<proteinExistence type="predicted"/>
<reference evidence="1 2" key="1">
    <citation type="journal article" date="2023" name="J. Phycol.">
        <title>Chrysosporum ovalisporum is synonymous with the true-branching cyanobacterium Umezakia natans (Nostocales/Aphanizomenonaceae).</title>
        <authorList>
            <person name="McGregor G.B."/>
            <person name="Sendall B.C."/>
            <person name="Niiyama Y."/>
            <person name="Tuji A."/>
            <person name="Willis A."/>
        </authorList>
    </citation>
    <scope>NUCLEOTIDE SEQUENCE [LARGE SCALE GENOMIC DNA]</scope>
    <source>
        <strain evidence="1 2">ANA360D</strain>
    </source>
</reference>
<protein>
    <submittedName>
        <fullName evidence="1">Class I SAM-dependent methyltransferase</fullName>
    </submittedName>
</protein>
<sequence length="255" mass="29522">MLNNSQHFSEHEIKWDSEKISRLWNYYSRTSPFSDVYFSNLFGHHMLRHSGLSLRQRLEVLDFGCGPGFIWKHLDRLGSRWEYTGLDFSADSINEVCKKGFGKKYFQGAYHISSLPTNLPSSHFDVVLLFEVVEHLNDVDLLGILEEVFRLLKYGGVLIITTPNEENLNNSKKLCPECGAIFHEWQHLRSWSIASLSKYVSKQGFVIRKAKTLDFAADGLGFVSFLKKIRYITLKLLNKPRNYPHMIAVFQKPQS</sequence>
<dbReference type="Proteomes" id="UP001159387">
    <property type="component" value="Unassembled WGS sequence"/>
</dbReference>
<name>A0AA43GQ74_9CYAN</name>
<dbReference type="AlphaFoldDB" id="A0AA43GQ74"/>
<evidence type="ECO:0000313" key="2">
    <source>
        <dbReference type="Proteomes" id="UP001159387"/>
    </source>
</evidence>
<dbReference type="PANTHER" id="PTHR43861">
    <property type="entry name" value="TRANS-ACONITATE 2-METHYLTRANSFERASE-RELATED"/>
    <property type="match status" value="1"/>
</dbReference>
<accession>A0AA43GQ74</accession>
<comment type="caution">
    <text evidence="1">The sequence shown here is derived from an EMBL/GenBank/DDBJ whole genome shotgun (WGS) entry which is preliminary data.</text>
</comment>
<dbReference type="SUPFAM" id="SSF53335">
    <property type="entry name" value="S-adenosyl-L-methionine-dependent methyltransferases"/>
    <property type="match status" value="1"/>
</dbReference>
<dbReference type="CDD" id="cd02440">
    <property type="entry name" value="AdoMet_MTases"/>
    <property type="match status" value="1"/>
</dbReference>